<feature type="domain" description="Flagellar hook protein FlgE/F/G-like D1" evidence="9">
    <location>
        <begin position="88"/>
        <end position="139"/>
    </location>
</feature>
<evidence type="ECO:0000259" key="7">
    <source>
        <dbReference type="Pfam" id="PF06429"/>
    </source>
</evidence>
<keyword evidence="11" id="KW-1185">Reference proteome</keyword>
<dbReference type="STRING" id="571438.SAMN05192586_10617"/>
<dbReference type="Gene3D" id="2.60.98.20">
    <property type="entry name" value="Flagellar hook protein FlgE"/>
    <property type="match status" value="1"/>
</dbReference>
<dbReference type="RefSeq" id="WP_092153270.1">
    <property type="nucleotide sequence ID" value="NZ_FNBX01000006.1"/>
</dbReference>
<feature type="domain" description="Flagellar basal-body/hook protein C-terminal" evidence="7">
    <location>
        <begin position="561"/>
        <end position="601"/>
    </location>
</feature>
<comment type="function">
    <text evidence="5">A flexible structure which links the flagellar filament to the drive apparatus in the basal body.</text>
</comment>
<keyword evidence="10" id="KW-0966">Cell projection</keyword>
<feature type="domain" description="Flagellar basal body rod protein N-terminal" evidence="6">
    <location>
        <begin position="11"/>
        <end position="37"/>
    </location>
</feature>
<keyword evidence="10" id="KW-0282">Flagellum</keyword>
<dbReference type="GO" id="GO:0005829">
    <property type="term" value="C:cytosol"/>
    <property type="evidence" value="ECO:0007669"/>
    <property type="project" value="TreeGrafter"/>
</dbReference>
<dbReference type="Proteomes" id="UP000199355">
    <property type="component" value="Unassembled WGS sequence"/>
</dbReference>
<dbReference type="NCBIfam" id="TIGR03506">
    <property type="entry name" value="FlgEFG_subfam"/>
    <property type="match status" value="2"/>
</dbReference>
<keyword evidence="10" id="KW-0969">Cilium</keyword>
<comment type="subcellular location">
    <subcellularLocation>
        <location evidence="1 5">Bacterial flagellum basal body</location>
    </subcellularLocation>
</comment>
<dbReference type="EMBL" id="FNBX01000006">
    <property type="protein sequence ID" value="SDF46864.1"/>
    <property type="molecule type" value="Genomic_DNA"/>
</dbReference>
<dbReference type="PANTHER" id="PTHR30435">
    <property type="entry name" value="FLAGELLAR PROTEIN"/>
    <property type="match status" value="1"/>
</dbReference>
<proteinExistence type="inferred from homology"/>
<dbReference type="InterPro" id="IPR037058">
    <property type="entry name" value="Falgellar_hook_FlgE_sf"/>
</dbReference>
<dbReference type="Pfam" id="PF06429">
    <property type="entry name" value="Flg_bbr_C"/>
    <property type="match status" value="1"/>
</dbReference>
<reference evidence="11" key="1">
    <citation type="submission" date="2016-10" db="EMBL/GenBank/DDBJ databases">
        <authorList>
            <person name="Varghese N."/>
            <person name="Submissions S."/>
        </authorList>
    </citation>
    <scope>NUCLEOTIDE SEQUENCE [LARGE SCALE GENOMIC DNA]</scope>
    <source>
        <strain evidence="11">KHC7</strain>
    </source>
</reference>
<dbReference type="InterPro" id="IPR019776">
    <property type="entry name" value="Flagellar_basal_body_rod_CS"/>
</dbReference>
<dbReference type="InterPro" id="IPR020013">
    <property type="entry name" value="Flagellar_FlgE/F/G"/>
</dbReference>
<keyword evidence="4 5" id="KW-0975">Bacterial flagellum</keyword>
<evidence type="ECO:0000256" key="1">
    <source>
        <dbReference type="ARBA" id="ARBA00004117"/>
    </source>
</evidence>
<evidence type="ECO:0000313" key="11">
    <source>
        <dbReference type="Proteomes" id="UP000199355"/>
    </source>
</evidence>
<dbReference type="PROSITE" id="PS00588">
    <property type="entry name" value="FLAGELLA_BB_ROD"/>
    <property type="match status" value="1"/>
</dbReference>
<dbReference type="Pfam" id="PF07559">
    <property type="entry name" value="FlgE_D2"/>
    <property type="match status" value="1"/>
</dbReference>
<comment type="similarity">
    <text evidence="2 5">Belongs to the flagella basal body rod proteins family.</text>
</comment>
<evidence type="ECO:0000259" key="9">
    <source>
        <dbReference type="Pfam" id="PF22692"/>
    </source>
</evidence>
<dbReference type="Pfam" id="PF22692">
    <property type="entry name" value="LlgE_F_G_D1"/>
    <property type="match status" value="1"/>
</dbReference>
<dbReference type="InterPro" id="IPR001444">
    <property type="entry name" value="Flag_bb_rod_N"/>
</dbReference>
<accession>A0A1G7LC38</accession>
<dbReference type="GO" id="GO:0071978">
    <property type="term" value="P:bacterial-type flagellum-dependent swarming motility"/>
    <property type="evidence" value="ECO:0007669"/>
    <property type="project" value="TreeGrafter"/>
</dbReference>
<dbReference type="InterPro" id="IPR011491">
    <property type="entry name" value="FlgE_D2"/>
</dbReference>
<protein>
    <recommendedName>
        <fullName evidence="3 5">Flagellar hook protein FlgE</fullName>
    </recommendedName>
</protein>
<evidence type="ECO:0000256" key="3">
    <source>
        <dbReference type="ARBA" id="ARBA00019015"/>
    </source>
</evidence>
<dbReference type="SUPFAM" id="SSF117143">
    <property type="entry name" value="Flagellar hook protein flgE"/>
    <property type="match status" value="1"/>
</dbReference>
<dbReference type="InterPro" id="IPR010930">
    <property type="entry name" value="Flg_bb/hook_C_dom"/>
</dbReference>
<feature type="domain" description="Flagellar hook protein FlgE D2" evidence="8">
    <location>
        <begin position="216"/>
        <end position="484"/>
    </location>
</feature>
<organism evidence="10 11">
    <name type="scientific">Desulfovibrio legallii</name>
    <dbReference type="NCBI Taxonomy" id="571438"/>
    <lineage>
        <taxon>Bacteria</taxon>
        <taxon>Pseudomonadati</taxon>
        <taxon>Thermodesulfobacteriota</taxon>
        <taxon>Desulfovibrionia</taxon>
        <taxon>Desulfovibrionales</taxon>
        <taxon>Desulfovibrionaceae</taxon>
        <taxon>Desulfovibrio</taxon>
    </lineage>
</organism>
<evidence type="ECO:0000256" key="4">
    <source>
        <dbReference type="ARBA" id="ARBA00023143"/>
    </source>
</evidence>
<dbReference type="PANTHER" id="PTHR30435:SF1">
    <property type="entry name" value="FLAGELLAR HOOK PROTEIN FLGE"/>
    <property type="match status" value="1"/>
</dbReference>
<evidence type="ECO:0000256" key="5">
    <source>
        <dbReference type="RuleBase" id="RU362116"/>
    </source>
</evidence>
<dbReference type="InterPro" id="IPR037925">
    <property type="entry name" value="FlgE/F/G-like"/>
</dbReference>
<sequence length="604" mass="64746">MGLSASMWASVSGLLSHGQKMNVVGNNIANVSTIGFKSQRMDFNDYLYRSTGTASGTSQIGAGSSVYAILGDYSAGSFETTNSVTDIAIDGNGFFQVRKPNSKEKYYTRAGDFYFNDDRELQNPEGYLLQGWKVNNDTKLTFNSGSTNLGTSQASESAYVGSGTPTDIVLDSWNILPQQTTNVTFTMGLTNDGTGDSTTSNTSPMTALFDLWNGANEPPLADTAYATQSSIDVYDEGGGTHTLTVYYDQVDTSKTDSDGNLIYTMEGLPSGYTMYEYLVTIPPSEDMRSYGGEDYDPSTNTWGTDPTKFYNDSVEGTNKQAGVLMSGVMIFNASGQLVNQTAYSYGATETPDANDQVAVDPSLKTSWQPTKTSSNGLPVFTANFSGQPLANSVSETMSTSATATPVSQAQNYIIELDFGLKDMGNPAWTTTGSLDSLAVDTTDPTNPVINYSDVPVMAAVERQDYASAANTTSYTVQSSSQDGYASGTLSNVDIDESGVIYGIYSNGKTIPLYQIALYDFQCTQGLYREGGNLFSATQDSGEPRVGVPGDNGFGTTNAYNIEQSNVDMTTEFVQMIATQRGFQANSKGITTVDTMLETVIGMKR</sequence>
<dbReference type="InterPro" id="IPR053967">
    <property type="entry name" value="LlgE_F_G-like_D1"/>
</dbReference>
<dbReference type="GO" id="GO:0009424">
    <property type="term" value="C:bacterial-type flagellum hook"/>
    <property type="evidence" value="ECO:0007669"/>
    <property type="project" value="TreeGrafter"/>
</dbReference>
<evidence type="ECO:0000256" key="2">
    <source>
        <dbReference type="ARBA" id="ARBA00009677"/>
    </source>
</evidence>
<evidence type="ECO:0000259" key="8">
    <source>
        <dbReference type="Pfam" id="PF07559"/>
    </source>
</evidence>
<evidence type="ECO:0000259" key="6">
    <source>
        <dbReference type="Pfam" id="PF00460"/>
    </source>
</evidence>
<evidence type="ECO:0000313" key="10">
    <source>
        <dbReference type="EMBL" id="SDF46864.1"/>
    </source>
</evidence>
<name>A0A1G7LC38_9BACT</name>
<gene>
    <name evidence="10" type="ORF">SAMN05192586_10617</name>
</gene>
<dbReference type="GO" id="GO:0009425">
    <property type="term" value="C:bacterial-type flagellum basal body"/>
    <property type="evidence" value="ECO:0007669"/>
    <property type="project" value="UniProtKB-SubCell"/>
</dbReference>
<dbReference type="OrthoDB" id="9804559at2"/>
<dbReference type="AlphaFoldDB" id="A0A1G7LC38"/>
<dbReference type="Pfam" id="PF00460">
    <property type="entry name" value="Flg_bb_rod"/>
    <property type="match status" value="1"/>
</dbReference>